<keyword evidence="3" id="KW-1185">Reference proteome</keyword>
<protein>
    <submittedName>
        <fullName evidence="2">Uncharacterized protein</fullName>
    </submittedName>
</protein>
<feature type="region of interest" description="Disordered" evidence="1">
    <location>
        <begin position="392"/>
        <end position="428"/>
    </location>
</feature>
<dbReference type="AlphaFoldDB" id="A0AAV2E8C3"/>
<dbReference type="EMBL" id="OZ034817">
    <property type="protein sequence ID" value="CAL1381907.1"/>
    <property type="molecule type" value="Genomic_DNA"/>
</dbReference>
<reference evidence="2 3" key="1">
    <citation type="submission" date="2024-04" db="EMBL/GenBank/DDBJ databases">
        <authorList>
            <person name="Fracassetti M."/>
        </authorList>
    </citation>
    <scope>NUCLEOTIDE SEQUENCE [LARGE SCALE GENOMIC DNA]</scope>
</reference>
<feature type="compositionally biased region" description="Polar residues" evidence="1">
    <location>
        <begin position="410"/>
        <end position="428"/>
    </location>
</feature>
<evidence type="ECO:0000256" key="1">
    <source>
        <dbReference type="SAM" id="MobiDB-lite"/>
    </source>
</evidence>
<feature type="compositionally biased region" description="Polar residues" evidence="1">
    <location>
        <begin position="295"/>
        <end position="315"/>
    </location>
</feature>
<evidence type="ECO:0000313" key="3">
    <source>
        <dbReference type="Proteomes" id="UP001497516"/>
    </source>
</evidence>
<proteinExistence type="predicted"/>
<feature type="compositionally biased region" description="Polar residues" evidence="1">
    <location>
        <begin position="241"/>
        <end position="265"/>
    </location>
</feature>
<feature type="region of interest" description="Disordered" evidence="1">
    <location>
        <begin position="109"/>
        <end position="373"/>
    </location>
</feature>
<name>A0AAV2E8C3_9ROSI</name>
<sequence>MLSTDSTVQPSPAPVGFETGRPPDTGQLSDMRSACVLPSVLKDHLSSSAMIVDPVVRDSQAGVNTSAVAGNNIPDNQMILSTATPPQAATALKQSFSYASALTGGPIATTPQPLSAQWTPVGEHDLIPGRRNQRESNGKGKEKDLGGSVKAKEKDLGSLHHGTVDKNSKSALRIREPEDSISGEAQQLSIRPQRSPVQDRKGNGGKRVGEERRNGKEILIEEGPSVGKGLLGPGPIKGVTTKKSQPTSEGSMASTSSPKSLTTHGLINRPSEVPPSGSRAQGSPKAPALTPPPTSVSTGPNGTVLQVIQISSQNEEQLRRADHPSPSTANRTKGKKSSKGRSKKGSPAKLNPVRPLQIWSPMKDRKTKSKSRMASLTLQEINAWTEAAQSATNFPMAKGSSGVPPPPSSHGDSMSDPPTSATLASGPA</sequence>
<feature type="region of interest" description="Disordered" evidence="1">
    <location>
        <begin position="1"/>
        <end position="29"/>
    </location>
</feature>
<organism evidence="2 3">
    <name type="scientific">Linum trigynum</name>
    <dbReference type="NCBI Taxonomy" id="586398"/>
    <lineage>
        <taxon>Eukaryota</taxon>
        <taxon>Viridiplantae</taxon>
        <taxon>Streptophyta</taxon>
        <taxon>Embryophyta</taxon>
        <taxon>Tracheophyta</taxon>
        <taxon>Spermatophyta</taxon>
        <taxon>Magnoliopsida</taxon>
        <taxon>eudicotyledons</taxon>
        <taxon>Gunneridae</taxon>
        <taxon>Pentapetalae</taxon>
        <taxon>rosids</taxon>
        <taxon>fabids</taxon>
        <taxon>Malpighiales</taxon>
        <taxon>Linaceae</taxon>
        <taxon>Linum</taxon>
    </lineage>
</organism>
<gene>
    <name evidence="2" type="ORF">LTRI10_LOCUS23259</name>
</gene>
<feature type="compositionally biased region" description="Polar residues" evidence="1">
    <location>
        <begin position="1"/>
        <end position="10"/>
    </location>
</feature>
<feature type="compositionally biased region" description="Basic and acidic residues" evidence="1">
    <location>
        <begin position="122"/>
        <end position="178"/>
    </location>
</feature>
<feature type="compositionally biased region" description="Basic residues" evidence="1">
    <location>
        <begin position="332"/>
        <end position="346"/>
    </location>
</feature>
<dbReference type="Proteomes" id="UP001497516">
    <property type="component" value="Chromosome 4"/>
</dbReference>
<feature type="compositionally biased region" description="Basic and acidic residues" evidence="1">
    <location>
        <begin position="197"/>
        <end position="219"/>
    </location>
</feature>
<accession>A0AAV2E8C3</accession>
<feature type="compositionally biased region" description="Polar residues" evidence="1">
    <location>
        <begin position="183"/>
        <end position="196"/>
    </location>
</feature>
<feature type="compositionally biased region" description="Polar residues" evidence="1">
    <location>
        <begin position="109"/>
        <end position="118"/>
    </location>
</feature>
<evidence type="ECO:0000313" key="2">
    <source>
        <dbReference type="EMBL" id="CAL1381907.1"/>
    </source>
</evidence>